<gene>
    <name evidence="2" type="ORF">H7C19_03200</name>
</gene>
<comment type="caution">
    <text evidence="2">The sequence shown here is derived from an EMBL/GenBank/DDBJ whole genome shotgun (WGS) entry which is preliminary data.</text>
</comment>
<proteinExistence type="predicted"/>
<accession>A0A7X0RLV9</accession>
<dbReference type="AlphaFoldDB" id="A0A7X0RLV9"/>
<sequence>MPRFLSERRQPVGDLSTVESQRNDLAPEEFPEGPYGADIDSPSLGKVTPWRADQHFQSSFDYENKELHEGMSRGYPGDDPLPDGSAGTTD</sequence>
<reference evidence="2 3" key="1">
    <citation type="submission" date="2020-08" db="EMBL/GenBank/DDBJ databases">
        <title>Cohnella phylogeny.</title>
        <authorList>
            <person name="Dunlap C."/>
        </authorList>
    </citation>
    <scope>NUCLEOTIDE SEQUENCE [LARGE SCALE GENOMIC DNA]</scope>
    <source>
        <strain evidence="2 3">DSM 28246</strain>
    </source>
</reference>
<feature type="region of interest" description="Disordered" evidence="1">
    <location>
        <begin position="1"/>
        <end position="90"/>
    </location>
</feature>
<keyword evidence="3" id="KW-1185">Reference proteome</keyword>
<evidence type="ECO:0008006" key="4">
    <source>
        <dbReference type="Google" id="ProtNLM"/>
    </source>
</evidence>
<dbReference type="Proteomes" id="UP000547209">
    <property type="component" value="Unassembled WGS sequence"/>
</dbReference>
<evidence type="ECO:0000313" key="2">
    <source>
        <dbReference type="EMBL" id="MBB6669688.1"/>
    </source>
</evidence>
<organism evidence="2 3">
    <name type="scientific">Cohnella nanjingensis</name>
    <dbReference type="NCBI Taxonomy" id="1387779"/>
    <lineage>
        <taxon>Bacteria</taxon>
        <taxon>Bacillati</taxon>
        <taxon>Bacillota</taxon>
        <taxon>Bacilli</taxon>
        <taxon>Bacillales</taxon>
        <taxon>Paenibacillaceae</taxon>
        <taxon>Cohnella</taxon>
    </lineage>
</organism>
<evidence type="ECO:0000256" key="1">
    <source>
        <dbReference type="SAM" id="MobiDB-lite"/>
    </source>
</evidence>
<feature type="compositionally biased region" description="Basic and acidic residues" evidence="1">
    <location>
        <begin position="62"/>
        <end position="71"/>
    </location>
</feature>
<dbReference type="RefSeq" id="WP_185141136.1">
    <property type="nucleotide sequence ID" value="NZ_JACJVP010000004.1"/>
</dbReference>
<feature type="compositionally biased region" description="Basic and acidic residues" evidence="1">
    <location>
        <begin position="1"/>
        <end position="11"/>
    </location>
</feature>
<protein>
    <recommendedName>
        <fullName evidence="4">Cytosolic protein</fullName>
    </recommendedName>
</protein>
<evidence type="ECO:0000313" key="3">
    <source>
        <dbReference type="Proteomes" id="UP000547209"/>
    </source>
</evidence>
<name>A0A7X0RLV9_9BACL</name>
<dbReference type="EMBL" id="JACJVP010000004">
    <property type="protein sequence ID" value="MBB6669688.1"/>
    <property type="molecule type" value="Genomic_DNA"/>
</dbReference>